<dbReference type="GO" id="GO:0030638">
    <property type="term" value="P:polyketide metabolic process"/>
    <property type="evidence" value="ECO:0007669"/>
    <property type="project" value="InterPro"/>
</dbReference>
<dbReference type="OrthoDB" id="5440at2759"/>
<keyword evidence="2" id="KW-1185">Reference proteome</keyword>
<dbReference type="SUPFAM" id="SSF54427">
    <property type="entry name" value="NTF2-like"/>
    <property type="match status" value="1"/>
</dbReference>
<sequence length="417" mass="46027">MLYADITQPPAGLPQTQLTELQSGVSLLAPLSRRGHGPGMILLTADSTDQLSIKEGVPSASIKWAEEGFAVVEIQASALAAGAAVLKAAFSALKEHEKCDSTDKIGLVAYDAELWSQVIPSLHSVPEISGAIVYANQGFDAKQSQASIPVLIHLAGNSSGLPTRSPEFTQYFYPALSSYKFATPFTTEFNYAAEAVSHTRNLTFIKPLVGGPYFDLEAIWDEHTHYEFNDRSVGHTMATMVQEPYVNHIPSMTGGIGRERLTSFYANHFIFQNADDTELELISRTIGIDRVVDEFIYKFTHDKECDWLIPGIPPTGKYVEIPTTAVVNVRGDRLYHEHIAWDQGSVLRQIGLLPEFLPFPYPLPGGKTPGPGKQFEYQVPVAGVETANKMRVKSSVESNEMFDFTVRETDLKRESRL</sequence>
<accession>A0A9P5H0R6</accession>
<dbReference type="PANTHER" id="PTHR38436">
    <property type="entry name" value="POLYKETIDE CYCLASE SNOAL-LIKE DOMAIN"/>
    <property type="match status" value="1"/>
</dbReference>
<protein>
    <recommendedName>
        <fullName evidence="3">Carboxymethylenebutenolidase</fullName>
    </recommendedName>
</protein>
<dbReference type="AlphaFoldDB" id="A0A9P5H0R6"/>
<organism evidence="1 2">
    <name type="scientific">Cylindrodendrum hubeiense</name>
    <dbReference type="NCBI Taxonomy" id="595255"/>
    <lineage>
        <taxon>Eukaryota</taxon>
        <taxon>Fungi</taxon>
        <taxon>Dikarya</taxon>
        <taxon>Ascomycota</taxon>
        <taxon>Pezizomycotina</taxon>
        <taxon>Sordariomycetes</taxon>
        <taxon>Hypocreomycetidae</taxon>
        <taxon>Hypocreales</taxon>
        <taxon>Nectriaceae</taxon>
        <taxon>Cylindrodendrum</taxon>
    </lineage>
</organism>
<evidence type="ECO:0000313" key="2">
    <source>
        <dbReference type="Proteomes" id="UP000722485"/>
    </source>
</evidence>
<dbReference type="Gene3D" id="3.10.450.50">
    <property type="match status" value="1"/>
</dbReference>
<dbReference type="InterPro" id="IPR009959">
    <property type="entry name" value="Cyclase_SnoaL-like"/>
</dbReference>
<evidence type="ECO:0000313" key="1">
    <source>
        <dbReference type="EMBL" id="KAF7542931.1"/>
    </source>
</evidence>
<dbReference type="PANTHER" id="PTHR38436:SF3">
    <property type="entry name" value="CARBOXYMETHYLENEBUTENOLIDASE-RELATED"/>
    <property type="match status" value="1"/>
</dbReference>
<comment type="caution">
    <text evidence="1">The sequence shown here is derived from an EMBL/GenBank/DDBJ whole genome shotgun (WGS) entry which is preliminary data.</text>
</comment>
<gene>
    <name evidence="1" type="ORF">G7Z17_g11165</name>
</gene>
<dbReference type="Proteomes" id="UP000722485">
    <property type="component" value="Unassembled WGS sequence"/>
</dbReference>
<proteinExistence type="predicted"/>
<dbReference type="EMBL" id="JAANBB010000404">
    <property type="protein sequence ID" value="KAF7542931.1"/>
    <property type="molecule type" value="Genomic_DNA"/>
</dbReference>
<reference evidence="1" key="1">
    <citation type="submission" date="2020-03" db="EMBL/GenBank/DDBJ databases">
        <title>Draft Genome Sequence of Cylindrodendrum hubeiense.</title>
        <authorList>
            <person name="Buettner E."/>
            <person name="Kellner H."/>
        </authorList>
    </citation>
    <scope>NUCLEOTIDE SEQUENCE</scope>
    <source>
        <strain evidence="1">IHI 201604</strain>
    </source>
</reference>
<evidence type="ECO:0008006" key="3">
    <source>
        <dbReference type="Google" id="ProtNLM"/>
    </source>
</evidence>
<dbReference type="InterPro" id="IPR032710">
    <property type="entry name" value="NTF2-like_dom_sf"/>
</dbReference>
<name>A0A9P5H0R6_9HYPO</name>